<proteinExistence type="predicted"/>
<dbReference type="HOGENOM" id="CLU_080728_3_1_9"/>
<dbReference type="BioCyc" id="EBAC796937-HMP:GMGH-1863-MONOMER"/>
<evidence type="ECO:0000313" key="3">
    <source>
        <dbReference type="Proteomes" id="UP000006437"/>
    </source>
</evidence>
<dbReference type="EMBL" id="AFZE01000013">
    <property type="protein sequence ID" value="EHL15466.1"/>
    <property type="molecule type" value="Genomic_DNA"/>
</dbReference>
<dbReference type="Gene3D" id="3.50.50.60">
    <property type="entry name" value="FAD/NAD(P)-binding domain"/>
    <property type="match status" value="1"/>
</dbReference>
<dbReference type="PANTHER" id="PTHR42887">
    <property type="entry name" value="OS12G0638800 PROTEIN"/>
    <property type="match status" value="1"/>
</dbReference>
<dbReference type="PANTHER" id="PTHR42887:SF2">
    <property type="entry name" value="OS12G0638800 PROTEIN"/>
    <property type="match status" value="1"/>
</dbReference>
<reference evidence="2 3" key="1">
    <citation type="submission" date="2011-08" db="EMBL/GenBank/DDBJ databases">
        <title>The Genome Sequence of Eubacteriaceae bacterium ACC19a.</title>
        <authorList>
            <consortium name="The Broad Institute Genome Sequencing Platform"/>
            <person name="Earl A."/>
            <person name="Ward D."/>
            <person name="Feldgarden M."/>
            <person name="Gevers D."/>
            <person name="Sizova M."/>
            <person name="Hazen A."/>
            <person name="Epstein S."/>
            <person name="Young S.K."/>
            <person name="Zeng Q."/>
            <person name="Gargeya S."/>
            <person name="Fitzgerald M."/>
            <person name="Haas B."/>
            <person name="Abouelleil A."/>
            <person name="Alvarado L."/>
            <person name="Arachchi H.M."/>
            <person name="Berlin A."/>
            <person name="Brown A."/>
            <person name="Chapman S.B."/>
            <person name="Chen Z."/>
            <person name="Dunbar C."/>
            <person name="Freedman E."/>
            <person name="Gearin G."/>
            <person name="Gellesch M."/>
            <person name="Goldberg J."/>
            <person name="Griggs A."/>
            <person name="Gujja S."/>
            <person name="Heiman D."/>
            <person name="Howarth C."/>
            <person name="Larson L."/>
            <person name="Lui A."/>
            <person name="MacDonald P.J.P."/>
            <person name="Montmayeur A."/>
            <person name="Murphy C."/>
            <person name="Neiman D."/>
            <person name="Pearson M."/>
            <person name="Priest M."/>
            <person name="Roberts A."/>
            <person name="Saif S."/>
            <person name="Shea T."/>
            <person name="Shenoy N."/>
            <person name="Sisk P."/>
            <person name="Stolte C."/>
            <person name="Sykes S."/>
            <person name="Wortman J."/>
            <person name="Nusbaum C."/>
            <person name="Birren B."/>
        </authorList>
    </citation>
    <scope>NUCLEOTIDE SEQUENCE [LARGE SCALE GENOMIC DNA]</scope>
    <source>
        <strain evidence="2 3">ACC19a</strain>
    </source>
</reference>
<sequence length="64" mass="6843">MDTIAIIGAGPSGIMAALTTKTKDNRVILIEKNKVIGQKLSITGSGRCNITNLDSKEDFFCQNS</sequence>
<organism evidence="2 3">
    <name type="scientific">Peptoanaerobacter stomatis</name>
    <dbReference type="NCBI Taxonomy" id="796937"/>
    <lineage>
        <taxon>Bacteria</taxon>
        <taxon>Bacillati</taxon>
        <taxon>Bacillota</taxon>
        <taxon>Clostridia</taxon>
        <taxon>Peptostreptococcales</taxon>
        <taxon>Filifactoraceae</taxon>
        <taxon>Peptoanaerobacter</taxon>
    </lineage>
</organism>
<dbReference type="InterPro" id="IPR004792">
    <property type="entry name" value="BaiN-like"/>
</dbReference>
<protein>
    <recommendedName>
        <fullName evidence="1">RsdA/BaiN/AoA(So)-like Rossmann fold-like domain-containing protein</fullName>
    </recommendedName>
</protein>
<dbReference type="SUPFAM" id="SSF51905">
    <property type="entry name" value="FAD/NAD(P)-binding domain"/>
    <property type="match status" value="1"/>
</dbReference>
<accession>G9X0B9</accession>
<dbReference type="AlphaFoldDB" id="G9X0B9"/>
<dbReference type="Pfam" id="PF03486">
    <property type="entry name" value="HI0933_like"/>
    <property type="match status" value="1"/>
</dbReference>
<name>G9X0B9_9FIRM</name>
<gene>
    <name evidence="2" type="ORF">HMPREF9629_01855</name>
</gene>
<evidence type="ECO:0000259" key="1">
    <source>
        <dbReference type="Pfam" id="PF03486"/>
    </source>
</evidence>
<dbReference type="InterPro" id="IPR036188">
    <property type="entry name" value="FAD/NAD-bd_sf"/>
</dbReference>
<dbReference type="RefSeq" id="WP_009526084.1">
    <property type="nucleotide sequence ID" value="NZ_JH414561.1"/>
</dbReference>
<comment type="caution">
    <text evidence="2">The sequence shown here is derived from an EMBL/GenBank/DDBJ whole genome shotgun (WGS) entry which is preliminary data.</text>
</comment>
<feature type="domain" description="RsdA/BaiN/AoA(So)-like Rossmann fold-like" evidence="1">
    <location>
        <begin position="3"/>
        <end position="62"/>
    </location>
</feature>
<dbReference type="Proteomes" id="UP000006437">
    <property type="component" value="Unassembled WGS sequence"/>
</dbReference>
<dbReference type="InterPro" id="IPR057661">
    <property type="entry name" value="RsdA/BaiN/AoA(So)_Rossmann"/>
</dbReference>
<evidence type="ECO:0000313" key="2">
    <source>
        <dbReference type="EMBL" id="EHL15466.1"/>
    </source>
</evidence>